<dbReference type="Proteomes" id="UP000187465">
    <property type="component" value="Unassembled WGS sequence"/>
</dbReference>
<evidence type="ECO:0000313" key="1">
    <source>
        <dbReference type="EMBL" id="OMD20352.1"/>
    </source>
</evidence>
<dbReference type="RefSeq" id="WP_076179929.1">
    <property type="nucleotide sequence ID" value="NZ_MKQP01000100.1"/>
</dbReference>
<protein>
    <submittedName>
        <fullName evidence="1">Uncharacterized protein</fullName>
    </submittedName>
</protein>
<gene>
    <name evidence="1" type="ORF">BJP51_09725</name>
</gene>
<organism evidence="1 2">
    <name type="scientific">Paenibacillus odorifer</name>
    <dbReference type="NCBI Taxonomy" id="189426"/>
    <lineage>
        <taxon>Bacteria</taxon>
        <taxon>Bacillati</taxon>
        <taxon>Bacillota</taxon>
        <taxon>Bacilli</taxon>
        <taxon>Bacillales</taxon>
        <taxon>Paenibacillaceae</taxon>
        <taxon>Paenibacillus</taxon>
    </lineage>
</organism>
<proteinExistence type="predicted"/>
<reference evidence="1 2" key="1">
    <citation type="submission" date="2016-10" db="EMBL/GenBank/DDBJ databases">
        <title>Paenibacillus species isolates.</title>
        <authorList>
            <person name="Beno S.M."/>
        </authorList>
    </citation>
    <scope>NUCLEOTIDE SEQUENCE [LARGE SCALE GENOMIC DNA]</scope>
    <source>
        <strain evidence="1 2">FSL H7-0604</strain>
    </source>
</reference>
<dbReference type="AlphaFoldDB" id="A0A1R0WSA9"/>
<evidence type="ECO:0000313" key="2">
    <source>
        <dbReference type="Proteomes" id="UP000187465"/>
    </source>
</evidence>
<name>A0A1R0WSA9_9BACL</name>
<comment type="caution">
    <text evidence="1">The sequence shown here is derived from an EMBL/GenBank/DDBJ whole genome shotgun (WGS) entry which is preliminary data.</text>
</comment>
<dbReference type="EMBL" id="MKQP01000100">
    <property type="protein sequence ID" value="OMD20352.1"/>
    <property type="molecule type" value="Genomic_DNA"/>
</dbReference>
<accession>A0A1R0WSA9</accession>
<sequence>MNLSNIAKGQEVRNYNSMCELIEEPIKSKGKSRNLQLVYWKKCFEYKKNGHKFIIGDILSHYPIEKNSRKLTFLTSIEMLILENLISEKNKGKIFLSKGRLLKLLYMINTNYGECKRRPEKLSELIEVDKDNTYEFYEFADKTLKRNLEKALNNLRNKGLIYWSSVMTVCFHEAISDLNSFNQAKVNKIYSGKDEFNEDVYNYEARMMSNQSYRPATDKEIDLVLDVEHQVIKYLDCINKQEVIRKGLWNKYKQQIGLLIMEKGNIEFYFDSYLINCNYDHIVEEYNRLTDQIKINEPLQSVNEAIVNQLNNNAEKRCNKAKTSLTPNNKEARRSQEKYLFDMQKLSYSLINKSSPNIANEVKRVMLNR</sequence>